<dbReference type="AlphaFoldDB" id="A0A1L7X287"/>
<evidence type="ECO:0000256" key="4">
    <source>
        <dbReference type="ARBA" id="ARBA00022448"/>
    </source>
</evidence>
<keyword evidence="10" id="KW-1185">Reference proteome</keyword>
<dbReference type="EMBL" id="FJOG01000013">
    <property type="protein sequence ID" value="CZR59109.1"/>
    <property type="molecule type" value="Genomic_DNA"/>
</dbReference>
<comment type="subcellular location">
    <subcellularLocation>
        <location evidence="1">Golgi apparatus membrane</location>
        <topology evidence="1">Peripheral membrane protein</topology>
    </subcellularLocation>
</comment>
<dbReference type="Pfam" id="PF08700">
    <property type="entry name" value="VPS51_Exo84_N"/>
    <property type="match status" value="1"/>
</dbReference>
<evidence type="ECO:0000256" key="8">
    <source>
        <dbReference type="SAM" id="MobiDB-lite"/>
    </source>
</evidence>
<feature type="region of interest" description="Disordered" evidence="8">
    <location>
        <begin position="691"/>
        <end position="733"/>
    </location>
</feature>
<evidence type="ECO:0000256" key="3">
    <source>
        <dbReference type="ARBA" id="ARBA00020978"/>
    </source>
</evidence>
<dbReference type="GO" id="GO:0017119">
    <property type="term" value="C:Golgi transport complex"/>
    <property type="evidence" value="ECO:0007669"/>
    <property type="project" value="InterPro"/>
</dbReference>
<keyword evidence="4" id="KW-0813">Transport</keyword>
<dbReference type="GO" id="GO:0000139">
    <property type="term" value="C:Golgi membrane"/>
    <property type="evidence" value="ECO:0007669"/>
    <property type="project" value="UniProtKB-SubCell"/>
</dbReference>
<dbReference type="InterPro" id="IPR033370">
    <property type="entry name" value="COG1"/>
</dbReference>
<dbReference type="GO" id="GO:0015031">
    <property type="term" value="P:protein transport"/>
    <property type="evidence" value="ECO:0007669"/>
    <property type="project" value="UniProtKB-KW"/>
</dbReference>
<reference evidence="9 10" key="1">
    <citation type="submission" date="2016-03" db="EMBL/GenBank/DDBJ databases">
        <authorList>
            <person name="Ploux O."/>
        </authorList>
    </citation>
    <scope>NUCLEOTIDE SEQUENCE [LARGE SCALE GENOMIC DNA]</scope>
    <source>
        <strain evidence="9 10">UAMH 11012</strain>
    </source>
</reference>
<proteinExistence type="inferred from homology"/>
<evidence type="ECO:0000313" key="9">
    <source>
        <dbReference type="EMBL" id="CZR59109.1"/>
    </source>
</evidence>
<keyword evidence="6" id="KW-0333">Golgi apparatus</keyword>
<evidence type="ECO:0000256" key="6">
    <source>
        <dbReference type="ARBA" id="ARBA00023034"/>
    </source>
</evidence>
<sequence length="819" mass="90953">MAANKTLDPTTCTTAAEAFKYPLPQVRQFHRTLTSELDEKNARLRTLVGGSYRQLLGTAEMILHMRDDIGHVEDKLGRVGKGCGRGVVGGMATGLAKLQDSRRGGKRGAELEWSARMKVLDMCAVTVSRLMKKSGSSDSKGGKGSNLVLAAKVLVLSRLLAKSVDTVVPQRGAQDKEAADEIKKKLKVLRRRFERAVDRTLEKTGDNRDDLIQALCAYSLISSSGAKDVLHHFLSVRGTAMALCFDDEGEQKEEASSIMRALELYTKTLLDVQALVPRRLSEALSSLKAKPLLKDQSVRELEGLRLDVCEKWFGDEILFFMPYIRHDDLDGSHAVDMLKGWAKKASEVMLQGFAKTLDLMPEFKAVVELRTKILEIWIKEGGKARGFDPSVLLDGLRKVINGRLVELLQSRVSKLHLVSTEIEATLGSWQAGFTDQQESLWDPTMLEMEISNGATLFKKDIVARTYGRNLAVSRVYRGYQTWRHLVDEITVMIEQLKRQKWDDDLEDIEDDLSLESRNALLSTEDPQMLQDHLDSSLEKAYKELHEKTAPLLSTYQESENSGQISVYLLRVIRDIRLEMPKNSALRYFGLSLIPTLHDQLASTTSSTSLEAFTQAIKRKRVAGRALWEGEPELPVQPSPATFKLLHSLAMAMAKTGCDLWSPAAVVILKRHLSSELAERWNEALKEQKEIKETKVNGTATNGDVTAAKHTDGAEGAVSSEAKEESSGTNGTGKAEALEVAGVVDASVRKDMATQSLFDILLLQSAFETPESTTVFEEGLERLEITLESQTDLDAASSKRLQQGAKEYWKRTNLLFGLLA</sequence>
<dbReference type="PANTHER" id="PTHR31658:SF0">
    <property type="entry name" value="CONSERVED OLIGOMERIC GOLGI COMPLEX SUBUNIT 1"/>
    <property type="match status" value="1"/>
</dbReference>
<gene>
    <name evidence="9" type="ORF">PAC_09001</name>
</gene>
<evidence type="ECO:0000256" key="7">
    <source>
        <dbReference type="ARBA" id="ARBA00023136"/>
    </source>
</evidence>
<dbReference type="STRING" id="576137.A0A1L7X287"/>
<evidence type="ECO:0000256" key="1">
    <source>
        <dbReference type="ARBA" id="ARBA00004395"/>
    </source>
</evidence>
<dbReference type="GO" id="GO:0006891">
    <property type="term" value="P:intra-Golgi vesicle-mediated transport"/>
    <property type="evidence" value="ECO:0007669"/>
    <property type="project" value="InterPro"/>
</dbReference>
<name>A0A1L7X287_9HELO</name>
<dbReference type="OrthoDB" id="46189at2759"/>
<evidence type="ECO:0000256" key="5">
    <source>
        <dbReference type="ARBA" id="ARBA00022927"/>
    </source>
</evidence>
<comment type="similarity">
    <text evidence="2">Belongs to the COG1 family.</text>
</comment>
<evidence type="ECO:0000256" key="2">
    <source>
        <dbReference type="ARBA" id="ARBA00006653"/>
    </source>
</evidence>
<protein>
    <recommendedName>
        <fullName evidence="3">Conserved oligomeric Golgi complex subunit 1</fullName>
    </recommendedName>
</protein>
<dbReference type="PANTHER" id="PTHR31658">
    <property type="entry name" value="CONSERVED OLIGOMERIC GOLGI COMPLEX SUBUNIT 1"/>
    <property type="match status" value="1"/>
</dbReference>
<dbReference type="Proteomes" id="UP000184330">
    <property type="component" value="Unassembled WGS sequence"/>
</dbReference>
<organism evidence="9 10">
    <name type="scientific">Phialocephala subalpina</name>
    <dbReference type="NCBI Taxonomy" id="576137"/>
    <lineage>
        <taxon>Eukaryota</taxon>
        <taxon>Fungi</taxon>
        <taxon>Dikarya</taxon>
        <taxon>Ascomycota</taxon>
        <taxon>Pezizomycotina</taxon>
        <taxon>Leotiomycetes</taxon>
        <taxon>Helotiales</taxon>
        <taxon>Mollisiaceae</taxon>
        <taxon>Phialocephala</taxon>
        <taxon>Phialocephala fortinii species complex</taxon>
    </lineage>
</organism>
<accession>A0A1L7X287</accession>
<keyword evidence="5" id="KW-0653">Protein transport</keyword>
<evidence type="ECO:0000313" key="10">
    <source>
        <dbReference type="Proteomes" id="UP000184330"/>
    </source>
</evidence>
<keyword evidence="7" id="KW-0472">Membrane</keyword>